<keyword evidence="3 6" id="KW-0812">Transmembrane</keyword>
<accession>A0A1Y2FNW8</accession>
<proteinExistence type="predicted"/>
<dbReference type="Pfam" id="PF07690">
    <property type="entry name" value="MFS_1"/>
    <property type="match status" value="1"/>
</dbReference>
<feature type="transmembrane region" description="Helical" evidence="6">
    <location>
        <begin position="290"/>
        <end position="309"/>
    </location>
</feature>
<keyword evidence="4 6" id="KW-1133">Transmembrane helix</keyword>
<evidence type="ECO:0000259" key="7">
    <source>
        <dbReference type="PROSITE" id="PS50850"/>
    </source>
</evidence>
<feature type="transmembrane region" description="Helical" evidence="6">
    <location>
        <begin position="155"/>
        <end position="173"/>
    </location>
</feature>
<dbReference type="FunFam" id="1.20.1250.20:FF:000057">
    <property type="entry name" value="MFS general substrate transporter"/>
    <property type="match status" value="1"/>
</dbReference>
<dbReference type="Proteomes" id="UP000193467">
    <property type="component" value="Unassembled WGS sequence"/>
</dbReference>
<dbReference type="InterPro" id="IPR036259">
    <property type="entry name" value="MFS_trans_sf"/>
</dbReference>
<name>A0A1Y2FNW8_9BASI</name>
<protein>
    <submittedName>
        <fullName evidence="8">Putative pantothenate transporter</fullName>
    </submittedName>
</protein>
<feature type="transmembrane region" description="Helical" evidence="6">
    <location>
        <begin position="97"/>
        <end position="116"/>
    </location>
</feature>
<evidence type="ECO:0000256" key="6">
    <source>
        <dbReference type="SAM" id="Phobius"/>
    </source>
</evidence>
<keyword evidence="2" id="KW-0813">Transport</keyword>
<keyword evidence="5 6" id="KW-0472">Membrane</keyword>
<dbReference type="PROSITE" id="PS50850">
    <property type="entry name" value="MFS"/>
    <property type="match status" value="1"/>
</dbReference>
<sequence>MDLKDTEVERQMTMGKKDAGHQEMIEKAALSPLLAPLTPEEFAKADKRVTRVLDLLIMGPMIIIYIFNYLDRQSISAAKLAGIEEDLNLTDTEYQTAISLLFLGYCLCQVPSNLVVSKIKWPGVYICAAMAAWGVVSACTAATKDFGGLVATRFFLGIVEAAFFPGALYYLSLFYTRKAFATRVALLYSGSQLGNAFGGLLAIGILKLDGVHGIQGWRWLFLLEGAVTVGLAIVFAFILPSSPATCPMLSDTERELLLWRIKTEQGAADKRDELTASQAFSLALVDPKTWCFIGILYSTYIAAAVTQFFPTVVASLNYDRTLTYVLTAPPYLFTVITMVINGHYSDKRQNRWQHILGPMVVAVIANVIAVSTLALPARYLAMMLMPSSYYAAAIVILSWMTESITQPAPKRAAAMAFINALCNTPNIWTSYLYTGAPRFTIAFSVNLAASALAVVFTLITRIYLMRKNADLDKNKVTARGAPTDEQVAAGFRYTL</sequence>
<feature type="transmembrane region" description="Helical" evidence="6">
    <location>
        <begin position="217"/>
        <end position="239"/>
    </location>
</feature>
<comment type="caution">
    <text evidence="8">The sequence shown here is derived from an EMBL/GenBank/DDBJ whole genome shotgun (WGS) entry which is preliminary data.</text>
</comment>
<dbReference type="InParanoid" id="A0A1Y2FNW8"/>
<dbReference type="OrthoDB" id="2985014at2759"/>
<comment type="subcellular location">
    <subcellularLocation>
        <location evidence="1">Membrane</location>
        <topology evidence="1">Multi-pass membrane protein</topology>
    </subcellularLocation>
</comment>
<gene>
    <name evidence="8" type="ORF">BCR35DRAFT_330776</name>
</gene>
<feature type="transmembrane region" description="Helical" evidence="6">
    <location>
        <begin position="321"/>
        <end position="340"/>
    </location>
</feature>
<feature type="transmembrane region" description="Helical" evidence="6">
    <location>
        <begin position="352"/>
        <end position="373"/>
    </location>
</feature>
<feature type="transmembrane region" description="Helical" evidence="6">
    <location>
        <begin position="379"/>
        <end position="400"/>
    </location>
</feature>
<feature type="transmembrane region" description="Helical" evidence="6">
    <location>
        <begin position="185"/>
        <end position="205"/>
    </location>
</feature>
<dbReference type="SUPFAM" id="SSF103473">
    <property type="entry name" value="MFS general substrate transporter"/>
    <property type="match status" value="1"/>
</dbReference>
<dbReference type="EMBL" id="MCGR01000016">
    <property type="protein sequence ID" value="ORY85297.1"/>
    <property type="molecule type" value="Genomic_DNA"/>
</dbReference>
<dbReference type="Gene3D" id="1.20.1250.20">
    <property type="entry name" value="MFS general substrate transporter like domains"/>
    <property type="match status" value="2"/>
</dbReference>
<dbReference type="STRING" id="106004.A0A1Y2FNW8"/>
<evidence type="ECO:0000256" key="2">
    <source>
        <dbReference type="ARBA" id="ARBA00022448"/>
    </source>
</evidence>
<feature type="domain" description="Major facilitator superfamily (MFS) profile" evidence="7">
    <location>
        <begin position="57"/>
        <end position="468"/>
    </location>
</feature>
<dbReference type="PANTHER" id="PTHR43791:SF23">
    <property type="entry name" value="MAJOR FACILITATOR SUPERFAMILY (MFS) PROFILE DOMAIN-CONTAINING PROTEIN"/>
    <property type="match status" value="1"/>
</dbReference>
<evidence type="ECO:0000313" key="8">
    <source>
        <dbReference type="EMBL" id="ORY85297.1"/>
    </source>
</evidence>
<evidence type="ECO:0000256" key="5">
    <source>
        <dbReference type="ARBA" id="ARBA00023136"/>
    </source>
</evidence>
<feature type="transmembrane region" description="Helical" evidence="6">
    <location>
        <begin position="439"/>
        <end position="464"/>
    </location>
</feature>
<evidence type="ECO:0000256" key="4">
    <source>
        <dbReference type="ARBA" id="ARBA00022989"/>
    </source>
</evidence>
<dbReference type="FunFam" id="1.20.1250.20:FF:000013">
    <property type="entry name" value="MFS general substrate transporter"/>
    <property type="match status" value="1"/>
</dbReference>
<feature type="transmembrane region" description="Helical" evidence="6">
    <location>
        <begin position="123"/>
        <end position="143"/>
    </location>
</feature>
<evidence type="ECO:0000313" key="9">
    <source>
        <dbReference type="Proteomes" id="UP000193467"/>
    </source>
</evidence>
<feature type="transmembrane region" description="Helical" evidence="6">
    <location>
        <begin position="412"/>
        <end position="433"/>
    </location>
</feature>
<organism evidence="8 9">
    <name type="scientific">Leucosporidium creatinivorum</name>
    <dbReference type="NCBI Taxonomy" id="106004"/>
    <lineage>
        <taxon>Eukaryota</taxon>
        <taxon>Fungi</taxon>
        <taxon>Dikarya</taxon>
        <taxon>Basidiomycota</taxon>
        <taxon>Pucciniomycotina</taxon>
        <taxon>Microbotryomycetes</taxon>
        <taxon>Leucosporidiales</taxon>
        <taxon>Leucosporidium</taxon>
    </lineage>
</organism>
<dbReference type="GO" id="GO:0016020">
    <property type="term" value="C:membrane"/>
    <property type="evidence" value="ECO:0007669"/>
    <property type="project" value="UniProtKB-SubCell"/>
</dbReference>
<dbReference type="PANTHER" id="PTHR43791">
    <property type="entry name" value="PERMEASE-RELATED"/>
    <property type="match status" value="1"/>
</dbReference>
<dbReference type="InterPro" id="IPR020846">
    <property type="entry name" value="MFS_dom"/>
</dbReference>
<dbReference type="InterPro" id="IPR011701">
    <property type="entry name" value="MFS"/>
</dbReference>
<keyword evidence="9" id="KW-1185">Reference proteome</keyword>
<feature type="transmembrane region" description="Helical" evidence="6">
    <location>
        <begin position="52"/>
        <end position="70"/>
    </location>
</feature>
<dbReference type="GO" id="GO:0022857">
    <property type="term" value="F:transmembrane transporter activity"/>
    <property type="evidence" value="ECO:0007669"/>
    <property type="project" value="InterPro"/>
</dbReference>
<evidence type="ECO:0000256" key="3">
    <source>
        <dbReference type="ARBA" id="ARBA00022692"/>
    </source>
</evidence>
<reference evidence="8 9" key="1">
    <citation type="submission" date="2016-07" db="EMBL/GenBank/DDBJ databases">
        <title>Pervasive Adenine N6-methylation of Active Genes in Fungi.</title>
        <authorList>
            <consortium name="DOE Joint Genome Institute"/>
            <person name="Mondo S.J."/>
            <person name="Dannebaum R.O."/>
            <person name="Kuo R.C."/>
            <person name="Labutti K."/>
            <person name="Haridas S."/>
            <person name="Kuo A."/>
            <person name="Salamov A."/>
            <person name="Ahrendt S.R."/>
            <person name="Lipzen A."/>
            <person name="Sullivan W."/>
            <person name="Andreopoulos W.B."/>
            <person name="Clum A."/>
            <person name="Lindquist E."/>
            <person name="Daum C."/>
            <person name="Ramamoorthy G.K."/>
            <person name="Gryganskyi A."/>
            <person name="Culley D."/>
            <person name="Magnuson J.K."/>
            <person name="James T.Y."/>
            <person name="O'Malley M.A."/>
            <person name="Stajich J.E."/>
            <person name="Spatafora J.W."/>
            <person name="Visel A."/>
            <person name="Grigoriev I.V."/>
        </authorList>
    </citation>
    <scope>NUCLEOTIDE SEQUENCE [LARGE SCALE GENOMIC DNA]</scope>
    <source>
        <strain evidence="8 9">62-1032</strain>
    </source>
</reference>
<dbReference type="AlphaFoldDB" id="A0A1Y2FNW8"/>
<evidence type="ECO:0000256" key="1">
    <source>
        <dbReference type="ARBA" id="ARBA00004141"/>
    </source>
</evidence>